<keyword evidence="7" id="KW-1133">Transmembrane helix</keyword>
<dbReference type="PROSITE" id="PS51296">
    <property type="entry name" value="RIESKE"/>
    <property type="match status" value="1"/>
</dbReference>
<dbReference type="Pfam" id="PF13806">
    <property type="entry name" value="Rieske_2"/>
    <property type="match status" value="1"/>
</dbReference>
<feature type="transmembrane region" description="Helical" evidence="7">
    <location>
        <begin position="630"/>
        <end position="652"/>
    </location>
</feature>
<organism evidence="9 10">
    <name type="scientific">Apatococcus fuscideae</name>
    <dbReference type="NCBI Taxonomy" id="2026836"/>
    <lineage>
        <taxon>Eukaryota</taxon>
        <taxon>Viridiplantae</taxon>
        <taxon>Chlorophyta</taxon>
        <taxon>core chlorophytes</taxon>
        <taxon>Trebouxiophyceae</taxon>
        <taxon>Chlorellales</taxon>
        <taxon>Chlorellaceae</taxon>
        <taxon>Apatococcus</taxon>
    </lineage>
</organism>
<dbReference type="Gene3D" id="3.40.50.1010">
    <property type="entry name" value="5'-nuclease"/>
    <property type="match status" value="1"/>
</dbReference>
<name>A0AAW1TL92_9CHLO</name>
<dbReference type="GO" id="GO:0008942">
    <property type="term" value="F:nitrite reductase [NAD(P)H] activity"/>
    <property type="evidence" value="ECO:0007669"/>
    <property type="project" value="InterPro"/>
</dbReference>
<evidence type="ECO:0000256" key="5">
    <source>
        <dbReference type="ARBA" id="ARBA00023014"/>
    </source>
</evidence>
<dbReference type="GO" id="GO:0051537">
    <property type="term" value="F:2 iron, 2 sulfur cluster binding"/>
    <property type="evidence" value="ECO:0007669"/>
    <property type="project" value="UniProtKB-KW"/>
</dbReference>
<dbReference type="SUPFAM" id="SSF50022">
    <property type="entry name" value="ISP domain"/>
    <property type="match status" value="1"/>
</dbReference>
<dbReference type="GO" id="GO:0046872">
    <property type="term" value="F:metal ion binding"/>
    <property type="evidence" value="ECO:0007669"/>
    <property type="project" value="UniProtKB-KW"/>
</dbReference>
<keyword evidence="7" id="KW-0812">Transmembrane</keyword>
<keyword evidence="1" id="KW-0001">2Fe-2S</keyword>
<keyword evidence="5" id="KW-0411">Iron-sulfur</keyword>
<dbReference type="InterPro" id="IPR002716">
    <property type="entry name" value="PIN_dom"/>
</dbReference>
<dbReference type="EMBL" id="JALJOV010000002">
    <property type="protein sequence ID" value="KAK9869058.1"/>
    <property type="molecule type" value="Genomic_DNA"/>
</dbReference>
<sequence length="692" mass="75318">MEDYTLGAEGQISLEVVALIPYIVLKVWPHLSSLASRLQLLSIVLSGRSLIACNRLRPRLVTGLQQLRGAEDCAHDYDDHILQCARQQQKRACEVPGGRAASLLLTDDTNLRNAAAVSNVTAVACANLPRQPVQLWDLCTSAGNLQVQPDPCQEDTLHWEFLSSSECEWADLGAAVKTLIKTGMGPAVLRHYQMGVGEDWSWFLEDPAIPLSAQLIMNKLLKDQWRTFGNEIFGRNQELEQACKDLAVFCRQRSPTGRKHQGFSNHMPAQAEPYAAATPARLSQAPEDHLIGGAMALPTSASREAVRPPQASPTPEMYIPADPLGLAVTGQSRTSLPPVPHAPSIVQQYAEELWKVVKGLHELADRNVQQLLRGQAHKCQGCHQAILYLHSHLHELAILQDRILPVKCIWELPLSVPAPGPFPLPNGTTQCRQIVQAAAAEGETELKLGRGRATSAPREDGFAVACAPEQLPKGERKEVTIAGERVLLFWYRNDIIAIEPRSPAEGAYSEGFISAKLTPDNCIECPSTSSLFDLTTGEIKAWYPKNPVLRLLTPRDTVRNMTVYPVKLESEAILVNVGSSSSEIPNIRGGANTSSAGNNIYALQPQTYVQGSTAGSETSPSGAPDKLDGFTVGVALFGFSVTAITGTTISLLNKSYSGLAVFWLGQLFLMSIFALRYFASDDTTRIAASKKK</sequence>
<proteinExistence type="predicted"/>
<keyword evidence="6" id="KW-0534">Nitrate assimilation</keyword>
<dbReference type="PANTHER" id="PTHR43456">
    <property type="entry name" value="RIESKE (2FE-2S) DOMAIN-CONTAINING PROTEIN"/>
    <property type="match status" value="1"/>
</dbReference>
<comment type="caution">
    <text evidence="9">The sequence shown here is derived from an EMBL/GenBank/DDBJ whole genome shotgun (WGS) entry which is preliminary data.</text>
</comment>
<evidence type="ECO:0000256" key="6">
    <source>
        <dbReference type="ARBA" id="ARBA00023063"/>
    </source>
</evidence>
<keyword evidence="10" id="KW-1185">Reference proteome</keyword>
<keyword evidence="4" id="KW-0408">Iron</keyword>
<accession>A0AAW1TL92</accession>
<evidence type="ECO:0000256" key="3">
    <source>
        <dbReference type="ARBA" id="ARBA00023002"/>
    </source>
</evidence>
<evidence type="ECO:0000313" key="9">
    <source>
        <dbReference type="EMBL" id="KAK9869058.1"/>
    </source>
</evidence>
<dbReference type="InterPro" id="IPR012748">
    <property type="entry name" value="Rieske-like_NirD"/>
</dbReference>
<dbReference type="Pfam" id="PF13638">
    <property type="entry name" value="PIN_4"/>
    <property type="match status" value="1"/>
</dbReference>
<evidence type="ECO:0000256" key="4">
    <source>
        <dbReference type="ARBA" id="ARBA00023004"/>
    </source>
</evidence>
<evidence type="ECO:0000256" key="2">
    <source>
        <dbReference type="ARBA" id="ARBA00022723"/>
    </source>
</evidence>
<dbReference type="CDD" id="cd03467">
    <property type="entry name" value="Rieske"/>
    <property type="match status" value="1"/>
</dbReference>
<evidence type="ECO:0000259" key="8">
    <source>
        <dbReference type="PROSITE" id="PS51296"/>
    </source>
</evidence>
<evidence type="ECO:0000256" key="7">
    <source>
        <dbReference type="SAM" id="Phobius"/>
    </source>
</evidence>
<dbReference type="InterPro" id="IPR017941">
    <property type="entry name" value="Rieske_2Fe-2S"/>
</dbReference>
<dbReference type="InterPro" id="IPR036922">
    <property type="entry name" value="Rieske_2Fe-2S_sf"/>
</dbReference>
<evidence type="ECO:0000313" key="10">
    <source>
        <dbReference type="Proteomes" id="UP001485043"/>
    </source>
</evidence>
<feature type="transmembrane region" description="Helical" evidence="7">
    <location>
        <begin position="659"/>
        <end position="679"/>
    </location>
</feature>
<keyword evidence="2" id="KW-0479">Metal-binding</keyword>
<keyword evidence="7" id="KW-0472">Membrane</keyword>
<dbReference type="GO" id="GO:0042128">
    <property type="term" value="P:nitrate assimilation"/>
    <property type="evidence" value="ECO:0007669"/>
    <property type="project" value="UniProtKB-KW"/>
</dbReference>
<dbReference type="PANTHER" id="PTHR43456:SF2">
    <property type="entry name" value="RIESKE (2FE-2S) DOMAIN-CONTAINING PROTEIN"/>
    <property type="match status" value="1"/>
</dbReference>
<dbReference type="AlphaFoldDB" id="A0AAW1TL92"/>
<keyword evidence="3" id="KW-0560">Oxidoreductase</keyword>
<gene>
    <name evidence="9" type="ORF">WJX84_011468</name>
</gene>
<protein>
    <recommendedName>
        <fullName evidence="8">Rieske domain-containing protein</fullName>
    </recommendedName>
</protein>
<dbReference type="Proteomes" id="UP001485043">
    <property type="component" value="Unassembled WGS sequence"/>
</dbReference>
<evidence type="ECO:0000256" key="1">
    <source>
        <dbReference type="ARBA" id="ARBA00022714"/>
    </source>
</evidence>
<dbReference type="Gene3D" id="2.102.10.10">
    <property type="entry name" value="Rieske [2Fe-2S] iron-sulphur domain"/>
    <property type="match status" value="1"/>
</dbReference>
<reference evidence="9 10" key="1">
    <citation type="journal article" date="2024" name="Nat. Commun.">
        <title>Phylogenomics reveals the evolutionary origins of lichenization in chlorophyte algae.</title>
        <authorList>
            <person name="Puginier C."/>
            <person name="Libourel C."/>
            <person name="Otte J."/>
            <person name="Skaloud P."/>
            <person name="Haon M."/>
            <person name="Grisel S."/>
            <person name="Petersen M."/>
            <person name="Berrin J.G."/>
            <person name="Delaux P.M."/>
            <person name="Dal Grande F."/>
            <person name="Keller J."/>
        </authorList>
    </citation>
    <scope>NUCLEOTIDE SEQUENCE [LARGE SCALE GENOMIC DNA]</scope>
    <source>
        <strain evidence="9 10">SAG 2523</strain>
    </source>
</reference>
<feature type="domain" description="Rieske" evidence="8">
    <location>
        <begin position="463"/>
        <end position="575"/>
    </location>
</feature>